<dbReference type="RefSeq" id="WP_134214240.1">
    <property type="nucleotide sequence ID" value="NZ_QFFZ01000027.1"/>
</dbReference>
<dbReference type="InterPro" id="IPR002808">
    <property type="entry name" value="AdoCbi_amidolase"/>
</dbReference>
<reference evidence="1 2" key="1">
    <citation type="journal article" date="2018" name="Environ. Microbiol.">
        <title>Novel energy conservation strategies and behaviour of Pelotomaculum schinkii driving syntrophic propionate catabolism.</title>
        <authorList>
            <person name="Hidalgo-Ahumada C.A.P."/>
            <person name="Nobu M.K."/>
            <person name="Narihiro T."/>
            <person name="Tamaki H."/>
            <person name="Liu W.T."/>
            <person name="Kamagata Y."/>
            <person name="Stams A.J.M."/>
            <person name="Imachi H."/>
            <person name="Sousa D.Z."/>
        </authorList>
    </citation>
    <scope>NUCLEOTIDE SEQUENCE [LARGE SCALE GENOMIC DNA]</scope>
    <source>
        <strain evidence="1 2">MGP</strain>
    </source>
</reference>
<dbReference type="PANTHER" id="PTHR35336:SF5">
    <property type="entry name" value="ADENOSYLCOBINAMIDE AMIDOHYDROLASE"/>
    <property type="match status" value="1"/>
</dbReference>
<evidence type="ECO:0000313" key="2">
    <source>
        <dbReference type="Proteomes" id="UP000297597"/>
    </source>
</evidence>
<dbReference type="PANTHER" id="PTHR35336">
    <property type="entry name" value="ADENOSYLCOBINAMIDE AMIDOHYDROLASE"/>
    <property type="match status" value="1"/>
</dbReference>
<accession>A0A4Y7RQ61</accession>
<dbReference type="Pfam" id="PF01955">
    <property type="entry name" value="CbiZ"/>
    <property type="match status" value="1"/>
</dbReference>
<dbReference type="Proteomes" id="UP000297597">
    <property type="component" value="Unassembled WGS sequence"/>
</dbReference>
<sequence length="369" mass="40271">MLICTLSTGDAVNRYDKRIVVKFEQPRKVLSTSVLNGGYREDLTAVFNHDCNDETGTDCMLRAPTYEEHMWLVAQEIGLNPETVTGMGTAAQMENAAINMSKYESLTVTAIVTGGVEVNGGRAGDPAEYFQPVDKSKLHKPGTINIMLVIDADMPPGILARALVTCTEAKTAALQELMAGSNYSNGLATGSGTDQTIVIANPASELYLESAGKHSKLGELIGFTVKRAVKEALLRQTGLSPLMQHSVLRRLKRFGVNEETLWQDYAAGKGRPIVKHQFLEYLHQADREQQLVTYTSLYVHLLDQLLWGLLSGGEARQAGDELLALAAGKFGVPLTMIEGAELEEYIKAWTRLFINIIKVNLLSQGDNAG</sequence>
<comment type="caution">
    <text evidence="1">The sequence shown here is derived from an EMBL/GenBank/DDBJ whole genome shotgun (WGS) entry which is preliminary data.</text>
</comment>
<dbReference type="AlphaFoldDB" id="A0A4Y7RQ61"/>
<evidence type="ECO:0008006" key="3">
    <source>
        <dbReference type="Google" id="ProtNLM"/>
    </source>
</evidence>
<name>A0A4Y7RQ61_9FIRM</name>
<organism evidence="1 2">
    <name type="scientific">Pelotomaculum propionicicum</name>
    <dbReference type="NCBI Taxonomy" id="258475"/>
    <lineage>
        <taxon>Bacteria</taxon>
        <taxon>Bacillati</taxon>
        <taxon>Bacillota</taxon>
        <taxon>Clostridia</taxon>
        <taxon>Eubacteriales</taxon>
        <taxon>Desulfotomaculaceae</taxon>
        <taxon>Pelotomaculum</taxon>
    </lineage>
</organism>
<proteinExistence type="predicted"/>
<gene>
    <name evidence="1" type="ORF">Pmgp_02419</name>
</gene>
<dbReference type="EMBL" id="QFFZ01000027">
    <property type="protein sequence ID" value="TEB10407.1"/>
    <property type="molecule type" value="Genomic_DNA"/>
</dbReference>
<dbReference type="InterPro" id="IPR052209">
    <property type="entry name" value="CbiZ"/>
</dbReference>
<dbReference type="OrthoDB" id="9767827at2"/>
<protein>
    <recommendedName>
        <fullName evidence="3">Adenosylcobinamide amidohydrolase</fullName>
    </recommendedName>
</protein>
<keyword evidence="2" id="KW-1185">Reference proteome</keyword>
<evidence type="ECO:0000313" key="1">
    <source>
        <dbReference type="EMBL" id="TEB10407.1"/>
    </source>
</evidence>